<comment type="similarity">
    <text evidence="1">Belongs to the LytR/CpsA/Psr (LCP) family.</text>
</comment>
<feature type="region of interest" description="Disordered" evidence="2">
    <location>
        <begin position="587"/>
        <end position="632"/>
    </location>
</feature>
<feature type="domain" description="LytR/CpsA/Psr regulator C-terminal" evidence="5">
    <location>
        <begin position="501"/>
        <end position="586"/>
    </location>
</feature>
<accession>A0ABP9H936</accession>
<dbReference type="InterPro" id="IPR027381">
    <property type="entry name" value="LytR/CpsA/Psr_C"/>
</dbReference>
<dbReference type="Pfam" id="PF03816">
    <property type="entry name" value="LytR_cpsA_psr"/>
    <property type="match status" value="1"/>
</dbReference>
<evidence type="ECO:0000313" key="7">
    <source>
        <dbReference type="Proteomes" id="UP001500466"/>
    </source>
</evidence>
<feature type="region of interest" description="Disordered" evidence="2">
    <location>
        <begin position="1"/>
        <end position="37"/>
    </location>
</feature>
<feature type="compositionally biased region" description="Low complexity" evidence="2">
    <location>
        <begin position="587"/>
        <end position="602"/>
    </location>
</feature>
<evidence type="ECO:0000259" key="4">
    <source>
        <dbReference type="Pfam" id="PF03816"/>
    </source>
</evidence>
<feature type="compositionally biased region" description="Low complexity" evidence="2">
    <location>
        <begin position="59"/>
        <end position="77"/>
    </location>
</feature>
<evidence type="ECO:0008006" key="8">
    <source>
        <dbReference type="Google" id="ProtNLM"/>
    </source>
</evidence>
<dbReference type="Pfam" id="PF13399">
    <property type="entry name" value="LytR_C"/>
    <property type="match status" value="1"/>
</dbReference>
<evidence type="ECO:0000256" key="3">
    <source>
        <dbReference type="SAM" id="Phobius"/>
    </source>
</evidence>
<dbReference type="InterPro" id="IPR050922">
    <property type="entry name" value="LytR/CpsA/Psr_CW_biosynth"/>
</dbReference>
<reference evidence="7" key="1">
    <citation type="journal article" date="2019" name="Int. J. Syst. Evol. Microbiol.">
        <title>The Global Catalogue of Microorganisms (GCM) 10K type strain sequencing project: providing services to taxonomists for standard genome sequencing and annotation.</title>
        <authorList>
            <consortium name="The Broad Institute Genomics Platform"/>
            <consortium name="The Broad Institute Genome Sequencing Center for Infectious Disease"/>
            <person name="Wu L."/>
            <person name="Ma J."/>
        </authorList>
    </citation>
    <scope>NUCLEOTIDE SEQUENCE [LARGE SCALE GENOMIC DNA]</scope>
    <source>
        <strain evidence="7">JCM 17986</strain>
    </source>
</reference>
<feature type="region of interest" description="Disordered" evidence="2">
    <location>
        <begin position="52"/>
        <end position="130"/>
    </location>
</feature>
<dbReference type="NCBIfam" id="TIGR00350">
    <property type="entry name" value="lytR_cpsA_psr"/>
    <property type="match status" value="1"/>
</dbReference>
<feature type="region of interest" description="Disordered" evidence="2">
    <location>
        <begin position="472"/>
        <end position="493"/>
    </location>
</feature>
<evidence type="ECO:0000256" key="1">
    <source>
        <dbReference type="ARBA" id="ARBA00006068"/>
    </source>
</evidence>
<dbReference type="Gene3D" id="3.40.630.190">
    <property type="entry name" value="LCP protein"/>
    <property type="match status" value="1"/>
</dbReference>
<feature type="domain" description="Cell envelope-related transcriptional attenuator" evidence="4">
    <location>
        <begin position="216"/>
        <end position="381"/>
    </location>
</feature>
<comment type="caution">
    <text evidence="6">The sequence shown here is derived from an EMBL/GenBank/DDBJ whole genome shotgun (WGS) entry which is preliminary data.</text>
</comment>
<keyword evidence="7" id="KW-1185">Reference proteome</keyword>
<dbReference type="RefSeq" id="WP_345676010.1">
    <property type="nucleotide sequence ID" value="NZ_BAABHS010000009.1"/>
</dbReference>
<keyword evidence="3" id="KW-1133">Transmembrane helix</keyword>
<feature type="transmembrane region" description="Helical" evidence="3">
    <location>
        <begin position="137"/>
        <end position="157"/>
    </location>
</feature>
<feature type="compositionally biased region" description="Low complexity" evidence="2">
    <location>
        <begin position="474"/>
        <end position="493"/>
    </location>
</feature>
<dbReference type="PANTHER" id="PTHR33392:SF6">
    <property type="entry name" value="POLYISOPRENYL-TEICHOIC ACID--PEPTIDOGLYCAN TEICHOIC ACID TRANSFERASE TAGU"/>
    <property type="match status" value="1"/>
</dbReference>
<dbReference type="InterPro" id="IPR004474">
    <property type="entry name" value="LytR_CpsA_psr"/>
</dbReference>
<gene>
    <name evidence="6" type="ORF">GCM10023205_30750</name>
</gene>
<name>A0ABP9H936_9ACTN</name>
<sequence>MGSGFGPSADHSRDRRRRAPGTPPGAAAGGDRLDGLDDADIADLWVVDEHTGEFRMRTPGEAAAPGPASRPASSRPASARRRADAEESASAATAPAASAPGRRRSEPAGRAAGRRAGGAAAEANGKPKSKVKKRLKWTAISLVGVLVAIVGAGYAYYEYLNSRIKTGDRSGAVEEAKAAPADEQGRKPMNVLLVGSDNRVGAGNEGYGDAGHPGLADTTILLHLSADRSNATLVSIPRDTLVFRPACKEEGGSGKVQAAADRVPFNETMLAPYGTPCTVATVERMLGLKIDHWLKIEFKGVKEMTKAVGGVPVNLCDPLEDPFTTNPPGGTGLSLPAGETRLAGEDALKFVRARHGFQNDSDLGRIEAQKSFLMALAREIKTSATWKDPQAVLQIAQTAVDNITVDEGLGRIEKLAGLGQEIKKVPEKRMAFTTLPVMDVPGENPRVHVQALEPKAGNLWAAIAADRSITAGDPNAPAAAPGTEAPPAATAPAAPVIDPTTIKVSVRNTTTTPRATAVVQQLKTLRYDASVNNTKSTTPRANSSISFPAGKLDAAKQLAAAVGLPETAVDESPTAKTFEVVIGLDFPSAAPSTSAGPGTPASASPPPAAPSKDDIKLNTADNTSCIKTKKSK</sequence>
<keyword evidence="3" id="KW-0472">Membrane</keyword>
<evidence type="ECO:0000313" key="6">
    <source>
        <dbReference type="EMBL" id="GAA4964464.1"/>
    </source>
</evidence>
<organism evidence="6 7">
    <name type="scientific">Yinghuangia aomiensis</name>
    <dbReference type="NCBI Taxonomy" id="676205"/>
    <lineage>
        <taxon>Bacteria</taxon>
        <taxon>Bacillati</taxon>
        <taxon>Actinomycetota</taxon>
        <taxon>Actinomycetes</taxon>
        <taxon>Kitasatosporales</taxon>
        <taxon>Streptomycetaceae</taxon>
        <taxon>Yinghuangia</taxon>
    </lineage>
</organism>
<protein>
    <recommendedName>
        <fullName evidence="8">Transcriptional attenuator, LytR family</fullName>
    </recommendedName>
</protein>
<dbReference type="Proteomes" id="UP001500466">
    <property type="component" value="Unassembled WGS sequence"/>
</dbReference>
<feature type="compositionally biased region" description="Low complexity" evidence="2">
    <location>
        <begin position="88"/>
        <end position="100"/>
    </location>
</feature>
<keyword evidence="3" id="KW-0812">Transmembrane</keyword>
<dbReference type="PANTHER" id="PTHR33392">
    <property type="entry name" value="POLYISOPRENYL-TEICHOIC ACID--PEPTIDOGLYCAN TEICHOIC ACID TRANSFERASE TAGU"/>
    <property type="match status" value="1"/>
</dbReference>
<evidence type="ECO:0000259" key="5">
    <source>
        <dbReference type="Pfam" id="PF13399"/>
    </source>
</evidence>
<evidence type="ECO:0000256" key="2">
    <source>
        <dbReference type="SAM" id="MobiDB-lite"/>
    </source>
</evidence>
<proteinExistence type="inferred from homology"/>
<dbReference type="EMBL" id="BAABHS010000009">
    <property type="protein sequence ID" value="GAA4964464.1"/>
    <property type="molecule type" value="Genomic_DNA"/>
</dbReference>